<keyword evidence="4 8" id="KW-0732">Signal</keyword>
<keyword evidence="10" id="KW-1185">Reference proteome</keyword>
<keyword evidence="6" id="KW-0472">Membrane</keyword>
<evidence type="ECO:0000256" key="5">
    <source>
        <dbReference type="ARBA" id="ARBA00022989"/>
    </source>
</evidence>
<dbReference type="EMBL" id="JBBPFD010000001">
    <property type="protein sequence ID" value="KAK7944405.1"/>
    <property type="molecule type" value="Genomic_DNA"/>
</dbReference>
<dbReference type="AlphaFoldDB" id="A0AAW0Q896"/>
<dbReference type="GO" id="GO:0051033">
    <property type="term" value="F:RNA transmembrane transporter activity"/>
    <property type="evidence" value="ECO:0007669"/>
    <property type="project" value="TreeGrafter"/>
</dbReference>
<comment type="caution">
    <text evidence="9">The sequence shown here is derived from an EMBL/GenBank/DDBJ whole genome shotgun (WGS) entry which is preliminary data.</text>
</comment>
<evidence type="ECO:0000256" key="3">
    <source>
        <dbReference type="ARBA" id="ARBA00022692"/>
    </source>
</evidence>
<name>A0AAW0Q896_9GOBI</name>
<organism evidence="9 10">
    <name type="scientific">Mugilogobius chulae</name>
    <name type="common">yellowstripe goby</name>
    <dbReference type="NCBI Taxonomy" id="88201"/>
    <lineage>
        <taxon>Eukaryota</taxon>
        <taxon>Metazoa</taxon>
        <taxon>Chordata</taxon>
        <taxon>Craniata</taxon>
        <taxon>Vertebrata</taxon>
        <taxon>Euteleostomi</taxon>
        <taxon>Actinopterygii</taxon>
        <taxon>Neopterygii</taxon>
        <taxon>Teleostei</taxon>
        <taxon>Neoteleostei</taxon>
        <taxon>Acanthomorphata</taxon>
        <taxon>Gobiaria</taxon>
        <taxon>Gobiiformes</taxon>
        <taxon>Gobioidei</taxon>
        <taxon>Gobiidae</taxon>
        <taxon>Gobionellinae</taxon>
        <taxon>Mugilogobius</taxon>
    </lineage>
</organism>
<evidence type="ECO:0000256" key="8">
    <source>
        <dbReference type="SAM" id="SignalP"/>
    </source>
</evidence>
<dbReference type="GO" id="GO:0003725">
    <property type="term" value="F:double-stranded RNA binding"/>
    <property type="evidence" value="ECO:0007669"/>
    <property type="project" value="TreeGrafter"/>
</dbReference>
<proteinExistence type="inferred from homology"/>
<accession>A0AAW0Q896</accession>
<evidence type="ECO:0000256" key="1">
    <source>
        <dbReference type="ARBA" id="ARBA00004141"/>
    </source>
</evidence>
<sequence length="173" mass="19681">MSPRRWLCPGLTIFLWICATELVHSQYVNHKNAQFDVMYPDSVTSSSQIIYAFSRTITSNTTEGVRLTVDVLSRDLDHPVQFVVRQKQDVLSFQVPMMLRGVAQNEYPFYHIGRTLCHPPIKSASETQTQSFFVDVSTLSGQRTNTSSGTDQKLNFSTSPSQPQYFKYVFPEG</sequence>
<comment type="subcellular location">
    <subcellularLocation>
        <location evidence="1">Membrane</location>
        <topology evidence="1">Multi-pass membrane protein</topology>
    </subcellularLocation>
</comment>
<evidence type="ECO:0000256" key="6">
    <source>
        <dbReference type="ARBA" id="ARBA00023136"/>
    </source>
</evidence>
<feature type="chain" id="PRO_5043620469" evidence="8">
    <location>
        <begin position="26"/>
        <end position="173"/>
    </location>
</feature>
<gene>
    <name evidence="9" type="ORF">WMY93_000133</name>
</gene>
<dbReference type="GO" id="GO:0005764">
    <property type="term" value="C:lysosome"/>
    <property type="evidence" value="ECO:0007669"/>
    <property type="project" value="TreeGrafter"/>
</dbReference>
<evidence type="ECO:0000313" key="10">
    <source>
        <dbReference type="Proteomes" id="UP001460270"/>
    </source>
</evidence>
<reference evidence="10" key="1">
    <citation type="submission" date="2024-04" db="EMBL/GenBank/DDBJ databases">
        <title>Salinicola lusitanus LLJ914,a marine bacterium isolated from the Okinawa Trough.</title>
        <authorList>
            <person name="Li J."/>
        </authorList>
    </citation>
    <scope>NUCLEOTIDE SEQUENCE [LARGE SCALE GENOMIC DNA]</scope>
</reference>
<evidence type="ECO:0000256" key="2">
    <source>
        <dbReference type="ARBA" id="ARBA00006618"/>
    </source>
</evidence>
<evidence type="ECO:0000256" key="4">
    <source>
        <dbReference type="ARBA" id="ARBA00022729"/>
    </source>
</evidence>
<dbReference type="GO" id="GO:0005886">
    <property type="term" value="C:plasma membrane"/>
    <property type="evidence" value="ECO:0007669"/>
    <property type="project" value="TreeGrafter"/>
</dbReference>
<keyword evidence="7" id="KW-0325">Glycoprotein</keyword>
<feature type="signal peptide" evidence="8">
    <location>
        <begin position="1"/>
        <end position="25"/>
    </location>
</feature>
<keyword evidence="5" id="KW-1133">Transmembrane helix</keyword>
<dbReference type="PANTHER" id="PTHR12185">
    <property type="entry name" value="SID1 TRANSMEMBRANE FAMILY MEMEBER"/>
    <property type="match status" value="1"/>
</dbReference>
<protein>
    <submittedName>
        <fullName evidence="9">Uncharacterized protein</fullName>
    </submittedName>
</protein>
<dbReference type="InterPro" id="IPR025958">
    <property type="entry name" value="SID1_TM_fam"/>
</dbReference>
<comment type="similarity">
    <text evidence="2">Belongs to the SID1 family.</text>
</comment>
<keyword evidence="3" id="KW-0812">Transmembrane</keyword>
<evidence type="ECO:0000313" key="9">
    <source>
        <dbReference type="EMBL" id="KAK7944405.1"/>
    </source>
</evidence>
<dbReference type="PANTHER" id="PTHR12185:SF16">
    <property type="entry name" value="SID1 TRANSMEMBRANE FAMILY MEMBER 2"/>
    <property type="match status" value="1"/>
</dbReference>
<dbReference type="Proteomes" id="UP001460270">
    <property type="component" value="Unassembled WGS sequence"/>
</dbReference>
<evidence type="ECO:0000256" key="7">
    <source>
        <dbReference type="ARBA" id="ARBA00023180"/>
    </source>
</evidence>